<evidence type="ECO:0000313" key="3">
    <source>
        <dbReference type="EMBL" id="MYN08046.1"/>
    </source>
</evidence>
<dbReference type="InterPro" id="IPR052039">
    <property type="entry name" value="Caspase-related_regulators"/>
</dbReference>
<evidence type="ECO:0000256" key="1">
    <source>
        <dbReference type="SAM" id="SignalP"/>
    </source>
</evidence>
<dbReference type="InterPro" id="IPR012334">
    <property type="entry name" value="Pectin_lyas_fold"/>
</dbReference>
<name>A0A7X4HB80_9BURK</name>
<dbReference type="PANTHER" id="PTHR22576:SF37">
    <property type="entry name" value="MUCOSA-ASSOCIATED LYMPHOID TISSUE LYMPHOMA TRANSLOCATION PROTEIN 1"/>
    <property type="match status" value="1"/>
</dbReference>
<gene>
    <name evidence="3" type="ORF">GTP77_11950</name>
</gene>
<dbReference type="InterPro" id="IPR011050">
    <property type="entry name" value="Pectin_lyase_fold/virulence"/>
</dbReference>
<dbReference type="InterPro" id="IPR029030">
    <property type="entry name" value="Caspase-like_dom_sf"/>
</dbReference>
<dbReference type="Gene3D" id="2.160.20.10">
    <property type="entry name" value="Single-stranded right-handed beta-helix, Pectin lyase-like"/>
    <property type="match status" value="1"/>
</dbReference>
<comment type="caution">
    <text evidence="3">The sequence shown here is derived from an EMBL/GenBank/DDBJ whole genome shotgun (WGS) entry which is preliminary data.</text>
</comment>
<accession>A0A7X4HB80</accession>
<feature type="chain" id="PRO_5031333719" evidence="1">
    <location>
        <begin position="28"/>
        <end position="1601"/>
    </location>
</feature>
<dbReference type="InterPro" id="IPR001309">
    <property type="entry name" value="Pept_C14_p20"/>
</dbReference>
<dbReference type="InterPro" id="IPR041286">
    <property type="entry name" value="MBG_2"/>
</dbReference>
<dbReference type="InterPro" id="IPR011600">
    <property type="entry name" value="Pept_C14_caspase"/>
</dbReference>
<dbReference type="SMART" id="SM00912">
    <property type="entry name" value="Haemagg_act"/>
    <property type="match status" value="1"/>
</dbReference>
<dbReference type="GO" id="GO:0004197">
    <property type="term" value="F:cysteine-type endopeptidase activity"/>
    <property type="evidence" value="ECO:0007669"/>
    <property type="project" value="InterPro"/>
</dbReference>
<feature type="signal peptide" evidence="1">
    <location>
        <begin position="1"/>
        <end position="27"/>
    </location>
</feature>
<evidence type="ECO:0000259" key="2">
    <source>
        <dbReference type="PROSITE" id="PS50208"/>
    </source>
</evidence>
<dbReference type="Gene3D" id="2.160.20.110">
    <property type="match status" value="2"/>
</dbReference>
<dbReference type="NCBIfam" id="TIGR01901">
    <property type="entry name" value="adhes_NPXG"/>
    <property type="match status" value="1"/>
</dbReference>
<feature type="domain" description="Caspase family p20" evidence="2">
    <location>
        <begin position="1368"/>
        <end position="1444"/>
    </location>
</feature>
<dbReference type="RefSeq" id="WP_161072385.1">
    <property type="nucleotide sequence ID" value="NZ_WWCU01000011.1"/>
</dbReference>
<protein>
    <submittedName>
        <fullName evidence="3">Filamentous hemagglutinin N-terminal domain-containing protein</fullName>
    </submittedName>
</protein>
<dbReference type="Proteomes" id="UP000450676">
    <property type="component" value="Unassembled WGS sequence"/>
</dbReference>
<dbReference type="PROSITE" id="PS50208">
    <property type="entry name" value="CASPASE_P20"/>
    <property type="match status" value="1"/>
</dbReference>
<dbReference type="EMBL" id="WWCU01000011">
    <property type="protein sequence ID" value="MYN08046.1"/>
    <property type="molecule type" value="Genomic_DNA"/>
</dbReference>
<dbReference type="GO" id="GO:0006508">
    <property type="term" value="P:proteolysis"/>
    <property type="evidence" value="ECO:0007669"/>
    <property type="project" value="InterPro"/>
</dbReference>
<dbReference type="SUPFAM" id="SSF51126">
    <property type="entry name" value="Pectin lyase-like"/>
    <property type="match status" value="1"/>
</dbReference>
<organism evidence="3 4">
    <name type="scientific">Pseudoduganella aquatica</name>
    <dbReference type="NCBI Taxonomy" id="2660641"/>
    <lineage>
        <taxon>Bacteria</taxon>
        <taxon>Pseudomonadati</taxon>
        <taxon>Pseudomonadota</taxon>
        <taxon>Betaproteobacteria</taxon>
        <taxon>Burkholderiales</taxon>
        <taxon>Oxalobacteraceae</taxon>
        <taxon>Telluria group</taxon>
        <taxon>Pseudoduganella</taxon>
    </lineage>
</organism>
<proteinExistence type="predicted"/>
<reference evidence="3 4" key="1">
    <citation type="submission" date="2019-12" db="EMBL/GenBank/DDBJ databases">
        <title>Novel species isolated from a subtropical stream in China.</title>
        <authorList>
            <person name="Lu H."/>
        </authorList>
    </citation>
    <scope>NUCLEOTIDE SEQUENCE [LARGE SCALE GENOMIC DNA]</scope>
    <source>
        <strain evidence="3 4">FT127W</strain>
    </source>
</reference>
<keyword evidence="1" id="KW-0732">Signal</keyword>
<dbReference type="Pfam" id="PF00656">
    <property type="entry name" value="Peptidase_C14"/>
    <property type="match status" value="1"/>
</dbReference>
<dbReference type="SUPFAM" id="SSF52129">
    <property type="entry name" value="Caspase-like"/>
    <property type="match status" value="1"/>
</dbReference>
<dbReference type="PANTHER" id="PTHR22576">
    <property type="entry name" value="MUCOSA ASSOCIATED LYMPHOID TISSUE LYMPHOMA TRANSLOCATION PROTEIN 1/PARACASPASE"/>
    <property type="match status" value="1"/>
</dbReference>
<keyword evidence="4" id="KW-1185">Reference proteome</keyword>
<dbReference type="Pfam" id="PF05860">
    <property type="entry name" value="TPS"/>
    <property type="match status" value="1"/>
</dbReference>
<evidence type="ECO:0000313" key="4">
    <source>
        <dbReference type="Proteomes" id="UP000450676"/>
    </source>
</evidence>
<dbReference type="Gene3D" id="3.40.50.1460">
    <property type="match status" value="1"/>
</dbReference>
<sequence length="1601" mass="159746">MPQFPLKQTVLCCLLALAAMERAAAQAAPGALPTGGNVAAGQAAISQNAATMQVRQSSQQAIIDWQSYNIGRDASVQYIQPNASASTLNRVLNGSSEIAGRLSSNGRVFLLNANGVTFTPTARVDVGSLGVAAGSASNESWLAGAAEVRNSGSVVNQGEIRAADGGSVALTGLAVRNSGSITAPRGAIALAAGDAVRLNITSDGLIQAQVTGAAAQALVDNSGLLDSESGRIALAASTAAGTAGGLVANTGIIRASGVVHNGGIVSLTGGEVQAGGSIAAASAQGDGGKVDVFGDMQNGSVRFTGSIDASAGGGGSGGAVETSAASVKVGDGARVNTLSAGGKAGSWLIDPQDFTIGTAAGDDISGATVSANLASTSLDIQSASGSRNGTGTIYINNPISWSSNNTLGLLAEGGIVFGAGGQNGLTASGNTAGLVMRYATDYVLNGNKITLSGTAPSVTVNDVSYVVMNTNSTAALNTMLRTQPNRAFALTSDIDASATALLDGGQGWVPVGDATTPFSGLMAGFGHTIDKLNINRPASSDMGLFGVLSGQVRDLALTGVTINGLSNVGGIAGTLSGSLNGVSVAGTVRGASNVGGLAGSAQNASQIRDSYSQANVAGNNVTAATRYTINALAGNLQSTPVNSYYDVDAVQVNGAARLGTGGLYHAQFQDWLTHGKTLSIANYAASLPFDTLLGAYLISDVQGLRDLLGFAQQSSLKFRLGASLDLSASPGLYLPAFAGQLDGAGRSIRGLNVDAAGAGGLVGVNSGTLTGLSIENATIAGSVNAGGLAGVNNGTISNSQVVTSTVGGGSGANGGVAGLNTGVVRDSASSASVSAPATAAAGGLVGVNSGQVINSYAYGSVQGGASTGGLIGSGAASGVSSSYWDTQKSGQAASAGGGSGKTTAELAQQATYVGWDFTGVWRTSSAGPVLRVISPQAIVLTIAANSLTRVYGSRVTPLELSVTPTGLADGDTLASLGGTLSYSGTWQTGTNVGVYSVIPGGLTSSKYDIVFVNGTLTVTKADLTLAAVNLSKVYGAADPTLRFTASGLKYNDTVAVVSGATLSAPTGATAVAGSHAISINITNAVADNYTIRSATGGTLTVSKANLVLNANNASTVYGVNPSLTFGATGLLYSDTAAVVSGVNFATTTGAAAKVGTYPISISGGTAANYNITGYGAPATLTVGKATLTVRADDKFKLLADPDPTLTYSVQGLVYNDTRDLVTGVSLSTPAGAGSAVGSYVITAAGGAAGDNYIVRTANGALVVSAPPPPAPIEPPVSTRALETVTVVTPPAPMQAEPEKPAAIAGGTVSAQRKELFAPANQLITSNPNIARLPDCGANNEGECIAQPRVPVQARIDTDGQAAPAAQIRRKLALVIGNQQYGSPLTSLEGAGQDAEAIGDVLKKQGYEVSGLSNATRLDMVNAMNKLIKDAEGADSVMVFYAGHGHIHPGSSVGYWIPADGRIDNPRGWLSNIDIARFLANIPARQVLLVSDSCFSGALTRETGAAGAGSTLSRNAILNRRSVVAMTSGGEEVVADSAFEGHSPFTYYLLAELDKNTEQPAKTVLERVREQVRKSAEQSPAYGAIVSSGHVSGGEYLLNPAK</sequence>
<dbReference type="Pfam" id="PF18676">
    <property type="entry name" value="MBG_2"/>
    <property type="match status" value="4"/>
</dbReference>
<dbReference type="Gene3D" id="3.30.160.710">
    <property type="match status" value="2"/>
</dbReference>
<dbReference type="InterPro" id="IPR008638">
    <property type="entry name" value="FhaB/CdiA-like_TPS"/>
</dbReference>